<name>A0ABQ5JVY4_9EUKA</name>
<keyword evidence="2" id="KW-1185">Reference proteome</keyword>
<reference evidence="1" key="1">
    <citation type="submission" date="2022-03" db="EMBL/GenBank/DDBJ databases">
        <title>Draft genome sequence of Aduncisulcus paluster, a free-living microaerophilic Fornicata.</title>
        <authorList>
            <person name="Yuyama I."/>
            <person name="Kume K."/>
            <person name="Tamura T."/>
            <person name="Inagaki Y."/>
            <person name="Hashimoto T."/>
        </authorList>
    </citation>
    <scope>NUCLEOTIDE SEQUENCE</scope>
    <source>
        <strain evidence="1">NY0171</strain>
    </source>
</reference>
<evidence type="ECO:0000313" key="2">
    <source>
        <dbReference type="Proteomes" id="UP001057375"/>
    </source>
</evidence>
<accession>A0ABQ5JVY4</accession>
<protein>
    <submittedName>
        <fullName evidence="1">Uncharacterized protein</fullName>
    </submittedName>
</protein>
<dbReference type="Proteomes" id="UP001057375">
    <property type="component" value="Unassembled WGS sequence"/>
</dbReference>
<proteinExistence type="predicted"/>
<comment type="caution">
    <text evidence="1">The sequence shown here is derived from an EMBL/GenBank/DDBJ whole genome shotgun (WGS) entry which is preliminary data.</text>
</comment>
<sequence length="293" mass="34413">MILSIYEESEEERVMKDVEKDIQPLGSGAGYIEPSMLLCKWSPKPSLSKPFNQRTKSNSIGEFCKIKEGIIDIPGSSFDIFTMKPFDVLHTEHKRQSHRVRVWIEDYLSKKLTQSLIKPIQYHDSFRGCDSKIVLYYLPLQFFGLCEKHRMIDLWKIIVQSCIVTHALCLPSTTREEMLEAQECVVKRNDYFRENRTFDFPLMHGLEAHMVLFCSRFKDLHYEEDYIKSTQTFKGISDIIKEQNKDIKKSTKKIIEQEKGMGSTYRIKSPRINHELIPYGVITELFKWIVPIE</sequence>
<organism evidence="1 2">
    <name type="scientific">Aduncisulcus paluster</name>
    <dbReference type="NCBI Taxonomy" id="2918883"/>
    <lineage>
        <taxon>Eukaryota</taxon>
        <taxon>Metamonada</taxon>
        <taxon>Carpediemonas-like organisms</taxon>
        <taxon>Aduncisulcus</taxon>
    </lineage>
</organism>
<evidence type="ECO:0000313" key="1">
    <source>
        <dbReference type="EMBL" id="GKT15288.1"/>
    </source>
</evidence>
<dbReference type="EMBL" id="BQXS01011662">
    <property type="protein sequence ID" value="GKT15288.1"/>
    <property type="molecule type" value="Genomic_DNA"/>
</dbReference>
<gene>
    <name evidence="1" type="ORF">ADUPG1_010669</name>
</gene>